<proteinExistence type="inferred from homology"/>
<keyword evidence="4" id="KW-0732">Signal</keyword>
<keyword evidence="11" id="KW-1185">Reference proteome</keyword>
<dbReference type="FunFam" id="3.20.20.80:FF:000005">
    <property type="entry name" value="Glucan endo-1,3-beta-glucosidase 14"/>
    <property type="match status" value="1"/>
</dbReference>
<reference evidence="10" key="1">
    <citation type="submission" date="2021-08" db="EMBL/GenBank/DDBJ databases">
        <title>WGS assembly of Ceratopteris richardii.</title>
        <authorList>
            <person name="Marchant D.B."/>
            <person name="Chen G."/>
            <person name="Jenkins J."/>
            <person name="Shu S."/>
            <person name="Leebens-Mack J."/>
            <person name="Grimwood J."/>
            <person name="Schmutz J."/>
            <person name="Soltis P."/>
            <person name="Soltis D."/>
            <person name="Chen Z.-H."/>
        </authorList>
    </citation>
    <scope>NUCLEOTIDE SEQUENCE</scope>
    <source>
        <strain evidence="10">Whitten #5841</strain>
        <tissue evidence="10">Leaf</tissue>
    </source>
</reference>
<evidence type="ECO:0000256" key="3">
    <source>
        <dbReference type="ARBA" id="ARBA00012780"/>
    </source>
</evidence>
<dbReference type="Gene3D" id="3.20.20.80">
    <property type="entry name" value="Glycosidases"/>
    <property type="match status" value="1"/>
</dbReference>
<evidence type="ECO:0000256" key="6">
    <source>
        <dbReference type="ARBA" id="ARBA00023295"/>
    </source>
</evidence>
<dbReference type="InterPro" id="IPR044965">
    <property type="entry name" value="Glyco_hydro_17_plant"/>
</dbReference>
<dbReference type="Pfam" id="PF00332">
    <property type="entry name" value="Glyco_hydro_17"/>
    <property type="match status" value="1"/>
</dbReference>
<dbReference type="Proteomes" id="UP000825935">
    <property type="component" value="Chromosome 3"/>
</dbReference>
<evidence type="ECO:0000256" key="4">
    <source>
        <dbReference type="ARBA" id="ARBA00022729"/>
    </source>
</evidence>
<evidence type="ECO:0000256" key="5">
    <source>
        <dbReference type="ARBA" id="ARBA00022801"/>
    </source>
</evidence>
<evidence type="ECO:0000313" key="10">
    <source>
        <dbReference type="EMBL" id="KAH7441595.1"/>
    </source>
</evidence>
<dbReference type="InterPro" id="IPR000490">
    <property type="entry name" value="Glyco_hydro_17"/>
</dbReference>
<dbReference type="InterPro" id="IPR017853">
    <property type="entry name" value="GH"/>
</dbReference>
<comment type="catalytic activity">
    <reaction evidence="1">
        <text>Hydrolysis of (1-&gt;3)-beta-D-glucosidic linkages in (1-&gt;3)-beta-D-glucans.</text>
        <dbReference type="EC" id="3.2.1.39"/>
    </reaction>
</comment>
<sequence>MAMPEHLQWQRELILRTFFGFSLLIAGWGTRTTAGVTIGVNYGKLADNLPAPSEVVALLQSISVTKSKLYDADPLVLQTFSNTGISFIVGTHNQDLLALTNPALAASWVQTNIAAHLPATNIIGVVVGNEILSSSDTNMMAQVLPAMQNVYTALKVLNLHRQVFVSTAHSFSVLSFSFPPSSGAFEPTIASLYVKPILDFLDETGAPFLINIYPFFAYKDNPTEVSLDYVLFKTTEGVVDANTGLHYYNMFDAQMDAVYSAISAFGYHNITLLVSETGWPSRGDPDEVGASISNAQTYHANLVKHVESKQGTPLRPDITPEIYLFALFNEDQKPGPTSERNYGLFHPDGSKVYPFSSFSQSSDARTSFGCHSLLAAAISTFCCYWLSLSFIVNLGIFL</sequence>
<keyword evidence="9" id="KW-0472">Membrane</keyword>
<evidence type="ECO:0000256" key="1">
    <source>
        <dbReference type="ARBA" id="ARBA00000382"/>
    </source>
</evidence>
<keyword evidence="6 8" id="KW-0326">Glycosidase</keyword>
<feature type="transmembrane region" description="Helical" evidence="9">
    <location>
        <begin position="373"/>
        <end position="397"/>
    </location>
</feature>
<dbReference type="OMA" id="NCNLMKL"/>
<name>A0A8T2V773_CERRI</name>
<dbReference type="PANTHER" id="PTHR32227">
    <property type="entry name" value="GLUCAN ENDO-1,3-BETA-GLUCOSIDASE BG1-RELATED-RELATED"/>
    <property type="match status" value="1"/>
</dbReference>
<evidence type="ECO:0000256" key="2">
    <source>
        <dbReference type="ARBA" id="ARBA00008773"/>
    </source>
</evidence>
<evidence type="ECO:0000313" key="11">
    <source>
        <dbReference type="Proteomes" id="UP000825935"/>
    </source>
</evidence>
<gene>
    <name evidence="10" type="ORF">KP509_03G045000</name>
</gene>
<organism evidence="10 11">
    <name type="scientific">Ceratopteris richardii</name>
    <name type="common">Triangle waterfern</name>
    <dbReference type="NCBI Taxonomy" id="49495"/>
    <lineage>
        <taxon>Eukaryota</taxon>
        <taxon>Viridiplantae</taxon>
        <taxon>Streptophyta</taxon>
        <taxon>Embryophyta</taxon>
        <taxon>Tracheophyta</taxon>
        <taxon>Polypodiopsida</taxon>
        <taxon>Polypodiidae</taxon>
        <taxon>Polypodiales</taxon>
        <taxon>Pteridineae</taxon>
        <taxon>Pteridaceae</taxon>
        <taxon>Parkerioideae</taxon>
        <taxon>Ceratopteris</taxon>
    </lineage>
</organism>
<protein>
    <recommendedName>
        <fullName evidence="3">glucan endo-1,3-beta-D-glucosidase</fullName>
        <ecNumber evidence="3">3.2.1.39</ecNumber>
    </recommendedName>
</protein>
<keyword evidence="9" id="KW-1133">Transmembrane helix</keyword>
<keyword evidence="5 8" id="KW-0378">Hydrolase</keyword>
<dbReference type="EMBL" id="CM035408">
    <property type="protein sequence ID" value="KAH7441595.1"/>
    <property type="molecule type" value="Genomic_DNA"/>
</dbReference>
<evidence type="ECO:0000256" key="7">
    <source>
        <dbReference type="RuleBase" id="RU004335"/>
    </source>
</evidence>
<dbReference type="GO" id="GO:0042973">
    <property type="term" value="F:glucan endo-1,3-beta-D-glucosidase activity"/>
    <property type="evidence" value="ECO:0007669"/>
    <property type="project" value="UniProtKB-EC"/>
</dbReference>
<dbReference type="PROSITE" id="PS00587">
    <property type="entry name" value="GLYCOSYL_HYDROL_F17"/>
    <property type="match status" value="1"/>
</dbReference>
<dbReference type="OrthoDB" id="77201at2759"/>
<evidence type="ECO:0000256" key="9">
    <source>
        <dbReference type="SAM" id="Phobius"/>
    </source>
</evidence>
<dbReference type="EC" id="3.2.1.39" evidence="3"/>
<evidence type="ECO:0000256" key="8">
    <source>
        <dbReference type="RuleBase" id="RU004336"/>
    </source>
</evidence>
<dbReference type="AlphaFoldDB" id="A0A8T2V773"/>
<dbReference type="GO" id="GO:0005975">
    <property type="term" value="P:carbohydrate metabolic process"/>
    <property type="evidence" value="ECO:0007669"/>
    <property type="project" value="InterPro"/>
</dbReference>
<comment type="caution">
    <text evidence="10">The sequence shown here is derived from an EMBL/GenBank/DDBJ whole genome shotgun (WGS) entry which is preliminary data.</text>
</comment>
<comment type="similarity">
    <text evidence="2 7">Belongs to the glycosyl hydrolase 17 family.</text>
</comment>
<accession>A0A8T2V773</accession>
<dbReference type="SUPFAM" id="SSF51445">
    <property type="entry name" value="(Trans)glycosidases"/>
    <property type="match status" value="1"/>
</dbReference>
<keyword evidence="9" id="KW-0812">Transmembrane</keyword>